<dbReference type="NCBIfam" id="TIGR01245">
    <property type="entry name" value="trpD"/>
    <property type="match status" value="1"/>
</dbReference>
<evidence type="ECO:0000256" key="5">
    <source>
        <dbReference type="HAMAP-Rule" id="MF_00211"/>
    </source>
</evidence>
<comment type="caution">
    <text evidence="5">Lacks conserved residue(s) required for the propagation of feature annotation.</text>
</comment>
<dbReference type="HAMAP" id="MF_00211">
    <property type="entry name" value="TrpD"/>
    <property type="match status" value="1"/>
</dbReference>
<sequence>MAAAPGSGSGSASGSGTGEARSWPRLLASLIAGRDLETADTAWIMDRVLSEEATAAQLAGFLVGLRAKGETAAEIAGLAEAMLARASRVTVSGPAVDIVGTGGDQAHTVNISTMAAVVVAAAGIPVVKHGNRAATSKCGAADLLQEVGVAIALPAAQVEACVAEVGIGFCFAPVFHPAMRHTAGPRAELGVPTAMNVLGPLTNPAQPPSGLVGCADARLAPVLAEVFASRGMSVFVVRGDDGLDELTTTTTSTVWAAGPDGVRATSVDPAALGVAPATREDLRGGDAAFNAAACHALLAGKHGPHRDAVLLNAAGALVAAGAVAADGPDLHAPMAVALERAAAAIDSGAAADLLARWAEFSTRLAPRPA</sequence>
<feature type="binding site" evidence="5">
    <location>
        <position position="131"/>
    </location>
    <ligand>
        <name>anthranilate</name>
        <dbReference type="ChEBI" id="CHEBI:16567"/>
        <label>1</label>
    </ligand>
</feature>
<feature type="binding site" evidence="5">
    <location>
        <position position="244"/>
    </location>
    <ligand>
        <name>Mg(2+)</name>
        <dbReference type="ChEBI" id="CHEBI:18420"/>
        <label>2</label>
    </ligand>
</feature>
<dbReference type="PANTHER" id="PTHR43285">
    <property type="entry name" value="ANTHRANILATE PHOSPHORIBOSYLTRANSFERASE"/>
    <property type="match status" value="1"/>
</dbReference>
<dbReference type="Proteomes" id="UP001597182">
    <property type="component" value="Unassembled WGS sequence"/>
</dbReference>
<feature type="binding site" evidence="5">
    <location>
        <position position="245"/>
    </location>
    <ligand>
        <name>Mg(2+)</name>
        <dbReference type="ChEBI" id="CHEBI:18420"/>
        <label>1</label>
    </ligand>
</feature>
<feature type="binding site" evidence="5">
    <location>
        <begin position="110"/>
        <end position="113"/>
    </location>
    <ligand>
        <name>5-phospho-alpha-D-ribose 1-diphosphate</name>
        <dbReference type="ChEBI" id="CHEBI:58017"/>
    </ligand>
</feature>
<dbReference type="InterPro" id="IPR036320">
    <property type="entry name" value="Glycosyl_Trfase_fam3_N_dom_sf"/>
</dbReference>
<gene>
    <name evidence="5 9" type="primary">trpD</name>
    <name evidence="9" type="ORF">ACFQ34_12925</name>
</gene>
<dbReference type="EC" id="2.4.2.18" evidence="5"/>
<dbReference type="InterPro" id="IPR000312">
    <property type="entry name" value="Glycosyl_Trfase_fam3"/>
</dbReference>
<comment type="pathway">
    <text evidence="5">Amino-acid biosynthesis; L-tryptophan biosynthesis; L-tryptophan from chorismate: step 2/5.</text>
</comment>
<comment type="function">
    <text evidence="5">Catalyzes the transfer of the phosphoribosyl group of 5-phosphorylribose-1-pyrophosphate (PRPP) to anthranilate to yield N-(5'-phosphoribosyl)-anthranilate (PRA).</text>
</comment>
<dbReference type="InterPro" id="IPR017459">
    <property type="entry name" value="Glycosyl_Trfase_fam3_N_dom"/>
</dbReference>
<reference evidence="10" key="1">
    <citation type="journal article" date="2019" name="Int. J. Syst. Evol. Microbiol.">
        <title>The Global Catalogue of Microorganisms (GCM) 10K type strain sequencing project: providing services to taxonomists for standard genome sequencing and annotation.</title>
        <authorList>
            <consortium name="The Broad Institute Genomics Platform"/>
            <consortium name="The Broad Institute Genome Sequencing Center for Infectious Disease"/>
            <person name="Wu L."/>
            <person name="Ma J."/>
        </authorList>
    </citation>
    <scope>NUCLEOTIDE SEQUENCE [LARGE SCALE GENOMIC DNA]</scope>
    <source>
        <strain evidence="10">CCUG 49018</strain>
    </source>
</reference>
<comment type="caution">
    <text evidence="9">The sequence shown here is derived from an EMBL/GenBank/DDBJ whole genome shotgun (WGS) entry which is preliminary data.</text>
</comment>
<name>A0ABW3VIL5_9PSEU</name>
<feature type="compositionally biased region" description="Gly residues" evidence="6">
    <location>
        <begin position="7"/>
        <end position="17"/>
    </location>
</feature>
<evidence type="ECO:0000256" key="3">
    <source>
        <dbReference type="ARBA" id="ARBA00022822"/>
    </source>
</evidence>
<keyword evidence="2 5" id="KW-0808">Transferase</keyword>
<feature type="region of interest" description="Disordered" evidence="6">
    <location>
        <begin position="1"/>
        <end position="20"/>
    </location>
</feature>
<dbReference type="InterPro" id="IPR035902">
    <property type="entry name" value="Nuc_phospho_transferase"/>
</dbReference>
<evidence type="ECO:0000313" key="9">
    <source>
        <dbReference type="EMBL" id="MFD1234185.1"/>
    </source>
</evidence>
<comment type="cofactor">
    <cofactor evidence="5">
        <name>Mg(2+)</name>
        <dbReference type="ChEBI" id="CHEBI:18420"/>
    </cofactor>
    <text evidence="5">Binds 2 magnesium ions per monomer.</text>
</comment>
<organism evidence="9 10">
    <name type="scientific">Pseudonocardia benzenivorans</name>
    <dbReference type="NCBI Taxonomy" id="228005"/>
    <lineage>
        <taxon>Bacteria</taxon>
        <taxon>Bacillati</taxon>
        <taxon>Actinomycetota</taxon>
        <taxon>Actinomycetes</taxon>
        <taxon>Pseudonocardiales</taxon>
        <taxon>Pseudonocardiaceae</taxon>
        <taxon>Pseudonocardia</taxon>
    </lineage>
</organism>
<feature type="binding site" evidence="5">
    <location>
        <position position="108"/>
    </location>
    <ligand>
        <name>5-phospho-alpha-D-ribose 1-diphosphate</name>
        <dbReference type="ChEBI" id="CHEBI:58017"/>
    </ligand>
</feature>
<dbReference type="Gene3D" id="3.40.1030.10">
    <property type="entry name" value="Nucleoside phosphorylase/phosphoribosyltransferase catalytic domain"/>
    <property type="match status" value="1"/>
</dbReference>
<dbReference type="GO" id="GO:0004048">
    <property type="term" value="F:anthranilate phosphoribosyltransferase activity"/>
    <property type="evidence" value="ECO:0007669"/>
    <property type="project" value="UniProtKB-EC"/>
</dbReference>
<evidence type="ECO:0000313" key="10">
    <source>
        <dbReference type="Proteomes" id="UP001597182"/>
    </source>
</evidence>
<evidence type="ECO:0000259" key="8">
    <source>
        <dbReference type="Pfam" id="PF02885"/>
    </source>
</evidence>
<dbReference type="SUPFAM" id="SSF52418">
    <property type="entry name" value="Nucleoside phosphorylase/phosphoribosyltransferase catalytic domain"/>
    <property type="match status" value="1"/>
</dbReference>
<keyword evidence="1 5" id="KW-0328">Glycosyltransferase</keyword>
<keyword evidence="4 5" id="KW-0057">Aromatic amino acid biosynthesis</keyword>
<comment type="subunit">
    <text evidence="5">Homodimer.</text>
</comment>
<keyword evidence="5" id="KW-0028">Amino-acid biosynthesis</keyword>
<evidence type="ECO:0000259" key="7">
    <source>
        <dbReference type="Pfam" id="PF00591"/>
    </source>
</evidence>
<feature type="binding site" evidence="5">
    <location>
        <position position="245"/>
    </location>
    <ligand>
        <name>Mg(2+)</name>
        <dbReference type="ChEBI" id="CHEBI:18420"/>
        <label>2</label>
    </ligand>
</feature>
<feature type="binding site" evidence="5">
    <location>
        <position position="100"/>
    </location>
    <ligand>
        <name>anthranilate</name>
        <dbReference type="ChEBI" id="CHEBI:16567"/>
        <label>1</label>
    </ligand>
</feature>
<dbReference type="Pfam" id="PF02885">
    <property type="entry name" value="Glycos_trans_3N"/>
    <property type="match status" value="1"/>
</dbReference>
<keyword evidence="3 5" id="KW-0822">Tryptophan biosynthesis</keyword>
<proteinExistence type="inferred from homology"/>
<evidence type="ECO:0000256" key="2">
    <source>
        <dbReference type="ARBA" id="ARBA00022679"/>
    </source>
</evidence>
<keyword evidence="5" id="KW-0460">Magnesium</keyword>
<evidence type="ECO:0000256" key="4">
    <source>
        <dbReference type="ARBA" id="ARBA00023141"/>
    </source>
</evidence>
<dbReference type="Gene3D" id="1.20.970.10">
    <property type="entry name" value="Transferase, Pyrimidine Nucleoside Phosphorylase, Chain C"/>
    <property type="match status" value="1"/>
</dbReference>
<comment type="catalytic activity">
    <reaction evidence="5">
        <text>N-(5-phospho-beta-D-ribosyl)anthranilate + diphosphate = 5-phospho-alpha-D-ribose 1-diphosphate + anthranilate</text>
        <dbReference type="Rhea" id="RHEA:11768"/>
        <dbReference type="ChEBI" id="CHEBI:16567"/>
        <dbReference type="ChEBI" id="CHEBI:18277"/>
        <dbReference type="ChEBI" id="CHEBI:33019"/>
        <dbReference type="ChEBI" id="CHEBI:58017"/>
        <dbReference type="EC" id="2.4.2.18"/>
    </reaction>
</comment>
<feature type="binding site" evidence="5">
    <location>
        <position position="186"/>
    </location>
    <ligand>
        <name>anthranilate</name>
        <dbReference type="ChEBI" id="CHEBI:16567"/>
        <label>2</label>
    </ligand>
</feature>
<feature type="binding site" evidence="5">
    <location>
        <position position="100"/>
    </location>
    <ligand>
        <name>5-phospho-alpha-D-ribose 1-diphosphate</name>
        <dbReference type="ChEBI" id="CHEBI:58017"/>
    </ligand>
</feature>
<dbReference type="EMBL" id="JBHTMB010000114">
    <property type="protein sequence ID" value="MFD1234185.1"/>
    <property type="molecule type" value="Genomic_DNA"/>
</dbReference>
<dbReference type="RefSeq" id="WP_346092671.1">
    <property type="nucleotide sequence ID" value="NZ_BAABKS010000057.1"/>
</dbReference>
<feature type="domain" description="Glycosyl transferase family 3" evidence="7">
    <location>
        <begin position="93"/>
        <end position="350"/>
    </location>
</feature>
<protein>
    <recommendedName>
        <fullName evidence="5">Anthranilate phosphoribosyltransferase</fullName>
        <ecNumber evidence="5">2.4.2.18</ecNumber>
    </recommendedName>
</protein>
<evidence type="ECO:0000256" key="1">
    <source>
        <dbReference type="ARBA" id="ARBA00022676"/>
    </source>
</evidence>
<evidence type="ECO:0000256" key="6">
    <source>
        <dbReference type="SAM" id="MobiDB-lite"/>
    </source>
</evidence>
<keyword evidence="10" id="KW-1185">Reference proteome</keyword>
<accession>A0ABW3VIL5</accession>
<feature type="binding site" evidence="5">
    <location>
        <begin position="128"/>
        <end position="136"/>
    </location>
    <ligand>
        <name>5-phospho-alpha-D-ribose 1-diphosphate</name>
        <dbReference type="ChEBI" id="CHEBI:58017"/>
    </ligand>
</feature>
<feature type="binding site" evidence="5">
    <location>
        <begin position="103"/>
        <end position="104"/>
    </location>
    <ligand>
        <name>5-phospho-alpha-D-ribose 1-diphosphate</name>
        <dbReference type="ChEBI" id="CHEBI:58017"/>
    </ligand>
</feature>
<dbReference type="Pfam" id="PF00591">
    <property type="entry name" value="Glycos_transf_3"/>
    <property type="match status" value="1"/>
</dbReference>
<feature type="binding site" evidence="5">
    <location>
        <position position="112"/>
    </location>
    <ligand>
        <name>Mg(2+)</name>
        <dbReference type="ChEBI" id="CHEBI:18420"/>
        <label>1</label>
    </ligand>
</feature>
<dbReference type="PANTHER" id="PTHR43285:SF2">
    <property type="entry name" value="ANTHRANILATE PHOSPHORIBOSYLTRANSFERASE"/>
    <property type="match status" value="1"/>
</dbReference>
<feature type="domain" description="Glycosyl transferase family 3 N-terminal" evidence="8">
    <location>
        <begin position="25"/>
        <end position="86"/>
    </location>
</feature>
<keyword evidence="5" id="KW-0479">Metal-binding</keyword>
<comment type="similarity">
    <text evidence="5">Belongs to the anthranilate phosphoribosyltransferase family.</text>
</comment>
<dbReference type="InterPro" id="IPR005940">
    <property type="entry name" value="Anthranilate_Pribosyl_Tfrase"/>
</dbReference>
<feature type="binding site" evidence="5">
    <location>
        <position position="140"/>
    </location>
    <ligand>
        <name>5-phospho-alpha-D-ribose 1-diphosphate</name>
        <dbReference type="ChEBI" id="CHEBI:58017"/>
    </ligand>
</feature>
<dbReference type="SUPFAM" id="SSF47648">
    <property type="entry name" value="Nucleoside phosphorylase/phosphoribosyltransferase N-terminal domain"/>
    <property type="match status" value="1"/>
</dbReference>